<evidence type="ECO:0000256" key="2">
    <source>
        <dbReference type="ARBA" id="ARBA00023125"/>
    </source>
</evidence>
<dbReference type="EMBL" id="AXCZ01000023">
    <property type="protein sequence ID" value="KGM13817.1"/>
    <property type="molecule type" value="Genomic_DNA"/>
</dbReference>
<dbReference type="SUPFAM" id="SSF46785">
    <property type="entry name" value="Winged helix' DNA-binding domain"/>
    <property type="match status" value="1"/>
</dbReference>
<organism evidence="6 7">
    <name type="scientific">Cellulomonas bogoriensis 69B4 = DSM 16987</name>
    <dbReference type="NCBI Taxonomy" id="1386082"/>
    <lineage>
        <taxon>Bacteria</taxon>
        <taxon>Bacillati</taxon>
        <taxon>Actinomycetota</taxon>
        <taxon>Actinomycetes</taxon>
        <taxon>Micrococcales</taxon>
        <taxon>Cellulomonadaceae</taxon>
        <taxon>Cellulomonas</taxon>
    </lineage>
</organism>
<dbReference type="InterPro" id="IPR011991">
    <property type="entry name" value="ArsR-like_HTH"/>
</dbReference>
<protein>
    <submittedName>
        <fullName evidence="6">ArsR family transcriptional regulator</fullName>
    </submittedName>
</protein>
<dbReference type="PRINTS" id="PR00778">
    <property type="entry name" value="HTHARSR"/>
</dbReference>
<dbReference type="InterPro" id="IPR051081">
    <property type="entry name" value="HTH_MetalResp_TranReg"/>
</dbReference>
<dbReference type="GO" id="GO:0003700">
    <property type="term" value="F:DNA-binding transcription factor activity"/>
    <property type="evidence" value="ECO:0007669"/>
    <property type="project" value="InterPro"/>
</dbReference>
<dbReference type="OrthoDB" id="9798835at2"/>
<dbReference type="PANTHER" id="PTHR33154:SF18">
    <property type="entry name" value="ARSENICAL RESISTANCE OPERON REPRESSOR"/>
    <property type="match status" value="1"/>
</dbReference>
<comment type="caution">
    <text evidence="6">The sequence shown here is derived from an EMBL/GenBank/DDBJ whole genome shotgun (WGS) entry which is preliminary data.</text>
</comment>
<keyword evidence="2" id="KW-0238">DNA-binding</keyword>
<dbReference type="InterPro" id="IPR036390">
    <property type="entry name" value="WH_DNA-bd_sf"/>
</dbReference>
<dbReference type="NCBIfam" id="NF033788">
    <property type="entry name" value="HTH_metalloreg"/>
    <property type="match status" value="1"/>
</dbReference>
<accession>A0A0A0C1J1</accession>
<gene>
    <name evidence="6" type="ORF">N869_09350</name>
</gene>
<dbReference type="InterPro" id="IPR001845">
    <property type="entry name" value="HTH_ArsR_DNA-bd_dom"/>
</dbReference>
<dbReference type="GO" id="GO:0003677">
    <property type="term" value="F:DNA binding"/>
    <property type="evidence" value="ECO:0007669"/>
    <property type="project" value="UniProtKB-KW"/>
</dbReference>
<proteinExistence type="predicted"/>
<reference evidence="6 7" key="1">
    <citation type="submission" date="2013-08" db="EMBL/GenBank/DDBJ databases">
        <title>Genome sequencing of Cellulomonas bogoriensis 69B4.</title>
        <authorList>
            <person name="Chen F."/>
            <person name="Li Y."/>
            <person name="Wang G."/>
        </authorList>
    </citation>
    <scope>NUCLEOTIDE SEQUENCE [LARGE SCALE GENOMIC DNA]</scope>
    <source>
        <strain evidence="6 7">69B4</strain>
    </source>
</reference>
<dbReference type="CDD" id="cd00090">
    <property type="entry name" value="HTH_ARSR"/>
    <property type="match status" value="1"/>
</dbReference>
<dbReference type="PROSITE" id="PS00846">
    <property type="entry name" value="HTH_ARSR_1"/>
    <property type="match status" value="1"/>
</dbReference>
<keyword evidence="7" id="KW-1185">Reference proteome</keyword>
<feature type="compositionally biased region" description="Polar residues" evidence="4">
    <location>
        <begin position="12"/>
        <end position="22"/>
    </location>
</feature>
<evidence type="ECO:0000313" key="7">
    <source>
        <dbReference type="Proteomes" id="UP000054314"/>
    </source>
</evidence>
<dbReference type="PANTHER" id="PTHR33154">
    <property type="entry name" value="TRANSCRIPTIONAL REGULATOR, ARSR FAMILY"/>
    <property type="match status" value="1"/>
</dbReference>
<dbReference type="Proteomes" id="UP000054314">
    <property type="component" value="Unassembled WGS sequence"/>
</dbReference>
<sequence>MSSGSREDERMSTSPGTTTRASSCCAPLVRAPLAAQEAADLARLLKAIADPARLRLLSLVASRDGGEACVCDLTEPLGLSQPTVSHHLKTLVDAGLLQREKRGIWAYYSLVPGALDEVAQVLTTTAHG</sequence>
<dbReference type="SMART" id="SM00418">
    <property type="entry name" value="HTH_ARSR"/>
    <property type="match status" value="1"/>
</dbReference>
<keyword evidence="3" id="KW-0804">Transcription</keyword>
<evidence type="ECO:0000256" key="1">
    <source>
        <dbReference type="ARBA" id="ARBA00023015"/>
    </source>
</evidence>
<dbReference type="Gene3D" id="1.10.10.10">
    <property type="entry name" value="Winged helix-like DNA-binding domain superfamily/Winged helix DNA-binding domain"/>
    <property type="match status" value="1"/>
</dbReference>
<feature type="compositionally biased region" description="Basic and acidic residues" evidence="4">
    <location>
        <begin position="1"/>
        <end position="11"/>
    </location>
</feature>
<dbReference type="AlphaFoldDB" id="A0A0A0C1J1"/>
<dbReference type="InterPro" id="IPR018334">
    <property type="entry name" value="ArsR_HTH"/>
</dbReference>
<evidence type="ECO:0000259" key="5">
    <source>
        <dbReference type="PROSITE" id="PS50987"/>
    </source>
</evidence>
<feature type="domain" description="HTH arsR-type" evidence="5">
    <location>
        <begin position="33"/>
        <end position="128"/>
    </location>
</feature>
<name>A0A0A0C1J1_9CELL</name>
<dbReference type="Pfam" id="PF01022">
    <property type="entry name" value="HTH_5"/>
    <property type="match status" value="1"/>
</dbReference>
<keyword evidence="1" id="KW-0805">Transcription regulation</keyword>
<dbReference type="PROSITE" id="PS50987">
    <property type="entry name" value="HTH_ARSR_2"/>
    <property type="match status" value="1"/>
</dbReference>
<evidence type="ECO:0000256" key="3">
    <source>
        <dbReference type="ARBA" id="ARBA00023163"/>
    </source>
</evidence>
<evidence type="ECO:0000256" key="4">
    <source>
        <dbReference type="SAM" id="MobiDB-lite"/>
    </source>
</evidence>
<evidence type="ECO:0000313" key="6">
    <source>
        <dbReference type="EMBL" id="KGM13817.1"/>
    </source>
</evidence>
<dbReference type="InterPro" id="IPR036388">
    <property type="entry name" value="WH-like_DNA-bd_sf"/>
</dbReference>
<feature type="region of interest" description="Disordered" evidence="4">
    <location>
        <begin position="1"/>
        <end position="22"/>
    </location>
</feature>